<keyword evidence="2" id="KW-0614">Plasmid</keyword>
<feature type="transmembrane region" description="Helical" evidence="1">
    <location>
        <begin position="311"/>
        <end position="330"/>
    </location>
</feature>
<name>A0A5P6VVV0_PSEXY</name>
<feature type="transmembrane region" description="Helical" evidence="1">
    <location>
        <begin position="373"/>
        <end position="395"/>
    </location>
</feature>
<feature type="transmembrane region" description="Helical" evidence="1">
    <location>
        <begin position="253"/>
        <end position="273"/>
    </location>
</feature>
<dbReference type="RefSeq" id="WP_151625958.1">
    <property type="nucleotide sequence ID" value="NZ_CP043029.1"/>
</dbReference>
<evidence type="ECO:0000313" key="3">
    <source>
        <dbReference type="Proteomes" id="UP000327030"/>
    </source>
</evidence>
<dbReference type="KEGG" id="pxv:FXF36_15605"/>
<dbReference type="OrthoDB" id="1851717at2"/>
<dbReference type="Proteomes" id="UP000327030">
    <property type="component" value="Plasmid pNP95"/>
</dbReference>
<organism evidence="2 3">
    <name type="scientific">Pseudobutyrivibrio xylanivorans</name>
    <dbReference type="NCBI Taxonomy" id="185007"/>
    <lineage>
        <taxon>Bacteria</taxon>
        <taxon>Bacillati</taxon>
        <taxon>Bacillota</taxon>
        <taxon>Clostridia</taxon>
        <taxon>Lachnospirales</taxon>
        <taxon>Lachnospiraceae</taxon>
        <taxon>Pseudobutyrivibrio</taxon>
    </lineage>
</organism>
<keyword evidence="1" id="KW-0812">Transmembrane</keyword>
<evidence type="ECO:0000313" key="2">
    <source>
        <dbReference type="EMBL" id="QFJ56339.1"/>
    </source>
</evidence>
<sequence>MNFTNPIEDFIKSVRDRLSSQQIFAFVSVMIAGLMAHGYIIFNRISYHDNTACLFNLGGTYESGRWMLGFIYDIQMMTTKLFSVPVFNGILSIVFIALAAMVMIQMFDVKSRFLASAIGVIMVVYPVVTSIFSFMFTAWEYHLGLFLAIYCVYVYTKRKSVFTFLISVLLCTISLGIYQAYFAVTIALFLIKLFFGVLDGEFDSVGAYIKRGLTYLAQLGVSLVLWAILRKVTMLIKHINAVEYKGMNEGYDLSKLPAAFVGMIKAFLGFGQAGINAVLYQRAFTALIFVITLVQITFLLARAKEKISIKLISLIGLVFLPIGMNIVYLLSTSSEYNVDSLMLYGDIFVFILPLLLIERLQMVDMATVLVDKVVFVATWLQIISLFVMTLGYTYMDNAAYMKAEIAQEQAISYFNQMITAIKTTDGFEQDMDIILVGWHNLDDATFTTVDNSEQLDAVKIDKFPRYTDLVKYEGSIYFLREHLGFGNEHVLVDDGTVGAEAEVQLMPTYPNDGAIAVIDGKVIVKLGEMD</sequence>
<keyword evidence="1" id="KW-0472">Membrane</keyword>
<evidence type="ECO:0000256" key="1">
    <source>
        <dbReference type="SAM" id="Phobius"/>
    </source>
</evidence>
<keyword evidence="1" id="KW-1133">Transmembrane helix</keyword>
<feature type="transmembrane region" description="Helical" evidence="1">
    <location>
        <begin position="86"/>
        <end position="106"/>
    </location>
</feature>
<dbReference type="AlphaFoldDB" id="A0A5P6VVV0"/>
<geneLocation type="plasmid" evidence="3">
    <name>pnp95</name>
</geneLocation>
<evidence type="ECO:0008006" key="4">
    <source>
        <dbReference type="Google" id="ProtNLM"/>
    </source>
</evidence>
<feature type="transmembrane region" description="Helical" evidence="1">
    <location>
        <begin position="342"/>
        <end position="361"/>
    </location>
</feature>
<dbReference type="Pfam" id="PF14264">
    <property type="entry name" value="Glucos_trans_II"/>
    <property type="match status" value="1"/>
</dbReference>
<dbReference type="EMBL" id="CP043029">
    <property type="protein sequence ID" value="QFJ56339.1"/>
    <property type="molecule type" value="Genomic_DNA"/>
</dbReference>
<feature type="transmembrane region" description="Helical" evidence="1">
    <location>
        <begin position="215"/>
        <end position="232"/>
    </location>
</feature>
<protein>
    <recommendedName>
        <fullName evidence="4">Glucosyl transferase GtrII</fullName>
    </recommendedName>
</protein>
<feature type="transmembrane region" description="Helical" evidence="1">
    <location>
        <begin position="23"/>
        <end position="42"/>
    </location>
</feature>
<reference evidence="3" key="1">
    <citation type="submission" date="2019-08" db="EMBL/GenBank/DDBJ databases">
        <title>Complete Genome Sequence of the Polysaccharide-Degrading Rumen Bacterium Pseudobutyrivibrio xylanivorans MA3014.</title>
        <authorList>
            <person name="Palevich N."/>
            <person name="Maclean P.H."/>
            <person name="Kelly W.J."/>
            <person name="Leahy S.C."/>
            <person name="Rakonjac J."/>
            <person name="Attwood G.T."/>
        </authorList>
    </citation>
    <scope>NUCLEOTIDE SEQUENCE [LARGE SCALE GENOMIC DNA]</scope>
    <source>
        <strain evidence="3">MA3014</strain>
        <plasmid evidence="3">pnp95</plasmid>
    </source>
</reference>
<proteinExistence type="predicted"/>
<feature type="transmembrane region" description="Helical" evidence="1">
    <location>
        <begin position="113"/>
        <end position="132"/>
    </location>
</feature>
<feature type="transmembrane region" description="Helical" evidence="1">
    <location>
        <begin position="279"/>
        <end position="299"/>
    </location>
</feature>
<dbReference type="InterPro" id="IPR025686">
    <property type="entry name" value="Glucos_trans_II"/>
</dbReference>
<gene>
    <name evidence="2" type="ORF">FXF36_15605</name>
</gene>
<feature type="transmembrane region" description="Helical" evidence="1">
    <location>
        <begin position="162"/>
        <end position="195"/>
    </location>
</feature>
<accession>A0A5P6VVV0</accession>